<sequence length="370" mass="45097">MDKIYLYEKLINKNDYNYKIYLDKKEDIPAKKEDVLKYFKERFKAREVCKVNQVEDDNIFDLGFKYTKEENTYKNLVVDDVDILDELLTCKEKEQFLKVEYKEYKYQKLKEACYYDEDEEIDWDYEDDEDSEEIYQSWYYGGQYWDDWREKEDELNEIDIYNETEYKYGQYTHNGKPGVKMSDFEKVQNERFLRNGIWVESRDIPYNYVENYRIYIILESLDNEYITNINYISRKCYKIENHLKAIRNYSRIFSENVKIENIDGKNRLVFQCNDSNQEDITKEVKNDLYIFAKSGLLGKELENNCKKSRVIKTVQNIDFELYEDKSINLTAKRLIDMYEKDQKNSDRNLLYPLDDYIIEDESMNHDNLTN</sequence>
<organism evidence="1 2">
    <name type="scientific">Terrisporobacter mayombei</name>
    <dbReference type="NCBI Taxonomy" id="1541"/>
    <lineage>
        <taxon>Bacteria</taxon>
        <taxon>Bacillati</taxon>
        <taxon>Bacillota</taxon>
        <taxon>Clostridia</taxon>
        <taxon>Peptostreptococcales</taxon>
        <taxon>Peptostreptococcaceae</taxon>
        <taxon>Terrisporobacter</taxon>
    </lineage>
</organism>
<protein>
    <recommendedName>
        <fullName evidence="3">GIY-YIG domain-containing protein</fullName>
    </recommendedName>
</protein>
<dbReference type="Proteomes" id="UP001235030">
    <property type="component" value="Chromosome"/>
</dbReference>
<evidence type="ECO:0000313" key="1">
    <source>
        <dbReference type="EMBL" id="WMT82348.1"/>
    </source>
</evidence>
<dbReference type="RefSeq" id="WP_228106484.1">
    <property type="nucleotide sequence ID" value="NZ_CP101637.1"/>
</dbReference>
<accession>A0ABY9Q4C3</accession>
<gene>
    <name evidence="1" type="ORF">TEMA_27190</name>
</gene>
<keyword evidence="2" id="KW-1185">Reference proteome</keyword>
<evidence type="ECO:0000313" key="2">
    <source>
        <dbReference type="Proteomes" id="UP001235030"/>
    </source>
</evidence>
<dbReference type="EMBL" id="CP101637">
    <property type="protein sequence ID" value="WMT82348.1"/>
    <property type="molecule type" value="Genomic_DNA"/>
</dbReference>
<name>A0ABY9Q4C3_9FIRM</name>
<evidence type="ECO:0008006" key="3">
    <source>
        <dbReference type="Google" id="ProtNLM"/>
    </source>
</evidence>
<proteinExistence type="predicted"/>
<reference evidence="1 2" key="1">
    <citation type="submission" date="2022-07" db="EMBL/GenBank/DDBJ databases">
        <title>Genome sequence of Terrisporobacter mayombei DSM6539.</title>
        <authorList>
            <person name="Boeer T."/>
            <person name="Bengelsdorf F.R."/>
            <person name="Daniel R."/>
            <person name="Poehlein A."/>
        </authorList>
    </citation>
    <scope>NUCLEOTIDE SEQUENCE [LARGE SCALE GENOMIC DNA]</scope>
    <source>
        <strain evidence="1 2">DSM 6539</strain>
    </source>
</reference>